<reference evidence="2" key="1">
    <citation type="submission" date="2020-10" db="EMBL/GenBank/DDBJ databases">
        <title>Connecting structure to function with the recovery of over 1000 high-quality activated sludge metagenome-assembled genomes encoding full-length rRNA genes using long-read sequencing.</title>
        <authorList>
            <person name="Singleton C.M."/>
            <person name="Petriglieri F."/>
            <person name="Kristensen J.M."/>
            <person name="Kirkegaard R.H."/>
            <person name="Michaelsen T.Y."/>
            <person name="Andersen M.H."/>
            <person name="Karst S.M."/>
            <person name="Dueholm M.S."/>
            <person name="Nielsen P.H."/>
            <person name="Albertsen M."/>
        </authorList>
    </citation>
    <scope>NUCLEOTIDE SEQUENCE</scope>
    <source>
        <strain evidence="2">OdNE_18-Q3-R46-58_BAT3C.305</strain>
    </source>
</reference>
<protein>
    <submittedName>
        <fullName evidence="2">Uncharacterized protein</fullName>
    </submittedName>
</protein>
<feature type="transmembrane region" description="Helical" evidence="1">
    <location>
        <begin position="105"/>
        <end position="121"/>
    </location>
</feature>
<evidence type="ECO:0000313" key="3">
    <source>
        <dbReference type="Proteomes" id="UP000808146"/>
    </source>
</evidence>
<evidence type="ECO:0000256" key="1">
    <source>
        <dbReference type="SAM" id="Phobius"/>
    </source>
</evidence>
<gene>
    <name evidence="2" type="ORF">IPN75_10670</name>
</gene>
<dbReference type="AlphaFoldDB" id="A0A9D7LQV1"/>
<name>A0A9D7LQV1_9RHOO</name>
<accession>A0A9D7LQV1</accession>
<evidence type="ECO:0000313" key="2">
    <source>
        <dbReference type="EMBL" id="MBK8890804.1"/>
    </source>
</evidence>
<proteinExistence type="predicted"/>
<keyword evidence="1" id="KW-1133">Transmembrane helix</keyword>
<keyword evidence="1" id="KW-0812">Transmembrane</keyword>
<sequence length="158" mass="17018">MNEPLTPSENAMVDPHKPIFDDSKPRGRLIWLPVLIAIVALTTTGCITYHALANTDVRSAQPALLSLAATWAVGAPIWFFVEYYFLYRHAAAPDSWELFKHGQQVAIPVWAGIAAALYGVGSSDLAKKDSGPQVTCTLEIAAPPATGITSTALQLRCK</sequence>
<feature type="transmembrane region" description="Helical" evidence="1">
    <location>
        <begin position="30"/>
        <end position="52"/>
    </location>
</feature>
<dbReference type="Proteomes" id="UP000808146">
    <property type="component" value="Unassembled WGS sequence"/>
</dbReference>
<keyword evidence="1" id="KW-0472">Membrane</keyword>
<comment type="caution">
    <text evidence="2">The sequence shown here is derived from an EMBL/GenBank/DDBJ whole genome shotgun (WGS) entry which is preliminary data.</text>
</comment>
<dbReference type="EMBL" id="JADKBR010000015">
    <property type="protein sequence ID" value="MBK8890804.1"/>
    <property type="molecule type" value="Genomic_DNA"/>
</dbReference>
<organism evidence="2 3">
    <name type="scientific">Candidatus Dechloromonas phosphorivorans</name>
    <dbReference type="NCBI Taxonomy" id="2899244"/>
    <lineage>
        <taxon>Bacteria</taxon>
        <taxon>Pseudomonadati</taxon>
        <taxon>Pseudomonadota</taxon>
        <taxon>Betaproteobacteria</taxon>
        <taxon>Rhodocyclales</taxon>
        <taxon>Azonexaceae</taxon>
        <taxon>Dechloromonas</taxon>
    </lineage>
</organism>
<feature type="transmembrane region" description="Helical" evidence="1">
    <location>
        <begin position="64"/>
        <end position="85"/>
    </location>
</feature>